<dbReference type="Proteomes" id="UP001302367">
    <property type="component" value="Chromosome 8"/>
</dbReference>
<evidence type="ECO:0000256" key="2">
    <source>
        <dbReference type="SAM" id="Phobius"/>
    </source>
</evidence>
<keyword evidence="6" id="KW-1185">Reference proteome</keyword>
<dbReference type="Pfam" id="PF11807">
    <property type="entry name" value="UstYa"/>
    <property type="match status" value="1"/>
</dbReference>
<evidence type="ECO:0000313" key="5">
    <source>
        <dbReference type="Proteomes" id="UP000230605"/>
    </source>
</evidence>
<protein>
    <recommendedName>
        <fullName evidence="7">Tat pathway signal sequence</fullName>
    </recommendedName>
</protein>
<name>A0A2G5HTR9_CERBT</name>
<dbReference type="Proteomes" id="UP000230605">
    <property type="component" value="Chromosome 8"/>
</dbReference>
<dbReference type="AlphaFoldDB" id="A0A2G5HTR9"/>
<evidence type="ECO:0000313" key="3">
    <source>
        <dbReference type="EMBL" id="PIA95929.1"/>
    </source>
</evidence>
<reference evidence="3 5" key="1">
    <citation type="submission" date="2015-10" db="EMBL/GenBank/DDBJ databases">
        <title>The cercosporin biosynthetic gene cluster was horizontally transferred to several fungal lineages and shown to be expanded in Cercospora beticola based on microsynteny with recipient genomes.</title>
        <authorList>
            <person name="De Jonge R."/>
            <person name="Ebert M.K."/>
            <person name="Suttle J.C."/>
            <person name="Jurick Ii W.M."/>
            <person name="Secor G.A."/>
            <person name="Thomma B.P."/>
            <person name="Van De Peer Y."/>
            <person name="Bolton M.D."/>
        </authorList>
    </citation>
    <scope>NUCLEOTIDE SEQUENCE [LARGE SCALE GENOMIC DNA]</scope>
    <source>
        <strain evidence="3 5">09-40</strain>
    </source>
</reference>
<feature type="transmembrane region" description="Helical" evidence="2">
    <location>
        <begin position="35"/>
        <end position="59"/>
    </location>
</feature>
<dbReference type="EMBL" id="LKMD01000103">
    <property type="protein sequence ID" value="PIA95929.1"/>
    <property type="molecule type" value="Genomic_DNA"/>
</dbReference>
<organism evidence="3 5">
    <name type="scientific">Cercospora beticola</name>
    <name type="common">Sugarbeet leaf spot fungus</name>
    <dbReference type="NCBI Taxonomy" id="122368"/>
    <lineage>
        <taxon>Eukaryota</taxon>
        <taxon>Fungi</taxon>
        <taxon>Dikarya</taxon>
        <taxon>Ascomycota</taxon>
        <taxon>Pezizomycotina</taxon>
        <taxon>Dothideomycetes</taxon>
        <taxon>Dothideomycetidae</taxon>
        <taxon>Mycosphaerellales</taxon>
        <taxon>Mycosphaerellaceae</taxon>
        <taxon>Cercospora</taxon>
    </lineage>
</organism>
<evidence type="ECO:0000256" key="1">
    <source>
        <dbReference type="ARBA" id="ARBA00035112"/>
    </source>
</evidence>
<dbReference type="GO" id="GO:0043386">
    <property type="term" value="P:mycotoxin biosynthetic process"/>
    <property type="evidence" value="ECO:0007669"/>
    <property type="project" value="InterPro"/>
</dbReference>
<dbReference type="EMBL" id="CP134191">
    <property type="protein sequence ID" value="WPB07194.1"/>
    <property type="molecule type" value="Genomic_DNA"/>
</dbReference>
<keyword evidence="2" id="KW-0812">Transmembrane</keyword>
<evidence type="ECO:0000313" key="4">
    <source>
        <dbReference type="EMBL" id="WPB07194.1"/>
    </source>
</evidence>
<keyword evidence="2" id="KW-0472">Membrane</keyword>
<sequence length="247" mass="28875">MEREEERPFLEQKLEDSEWQQYVQRRNYRQPPRMWLWLSTILNIVLFAVSLFLVFLLAFKQQDTTIPEPYSPANEAISYEYRNMTGNEKIMVGDPTPAWEEAMHNLLEGTLIRVSQEELDILGEDSVPLKDGGFAAGLGVAHNIHCVKRIKQFMYFDYFYPDVEVGSGHYKYLQHHADHCLNFLRQSVMCHMDTSLYTLVWTPGEDGKDVIKHRAPGEQKCVSWDKMQEWMQARSTSTTVLVHNSEH</sequence>
<keyword evidence="2" id="KW-1133">Transmembrane helix</keyword>
<proteinExistence type="inferred from homology"/>
<dbReference type="PANTHER" id="PTHR33365">
    <property type="entry name" value="YALI0B05434P"/>
    <property type="match status" value="1"/>
</dbReference>
<accession>A0A2G5HTR9</accession>
<gene>
    <name evidence="3" type="ORF">CB0940_10476</name>
    <name evidence="4" type="ORF">RHO25_011855</name>
</gene>
<dbReference type="InterPro" id="IPR021765">
    <property type="entry name" value="UstYa-like"/>
</dbReference>
<evidence type="ECO:0000313" key="6">
    <source>
        <dbReference type="Proteomes" id="UP001302367"/>
    </source>
</evidence>
<comment type="similarity">
    <text evidence="1">Belongs to the ustYa family.</text>
</comment>
<reference evidence="4 6" key="2">
    <citation type="submission" date="2023-09" db="EMBL/GenBank/DDBJ databases">
        <title>Complete-Gapless Cercospora beticola genome.</title>
        <authorList>
            <person name="Wyatt N.A."/>
            <person name="Spanner R.E."/>
            <person name="Bolton M.D."/>
        </authorList>
    </citation>
    <scope>NUCLEOTIDE SEQUENCE [LARGE SCALE GENOMIC DNA]</scope>
    <source>
        <strain evidence="4">Cb09-40</strain>
    </source>
</reference>
<dbReference type="OrthoDB" id="3687641at2759"/>
<evidence type="ECO:0008006" key="7">
    <source>
        <dbReference type="Google" id="ProtNLM"/>
    </source>
</evidence>
<dbReference type="PANTHER" id="PTHR33365:SF7">
    <property type="entry name" value="TAT PATHWAY SIGNAL SEQUENCE"/>
    <property type="match status" value="1"/>
</dbReference>